<dbReference type="PROSITE" id="PS50090">
    <property type="entry name" value="MYB_LIKE"/>
    <property type="match status" value="1"/>
</dbReference>
<evidence type="ECO:0000256" key="5">
    <source>
        <dbReference type="SAM" id="MobiDB-lite"/>
    </source>
</evidence>
<keyword evidence="9" id="KW-1185">Reference proteome</keyword>
<dbReference type="GO" id="GO:0005634">
    <property type="term" value="C:nucleus"/>
    <property type="evidence" value="ECO:0007669"/>
    <property type="project" value="UniProtKB-SubCell"/>
</dbReference>
<dbReference type="InterPro" id="IPR015495">
    <property type="entry name" value="Myb_TF_plants"/>
</dbReference>
<dbReference type="CDD" id="cd00167">
    <property type="entry name" value="SANT"/>
    <property type="match status" value="1"/>
</dbReference>
<reference evidence="8 9" key="1">
    <citation type="submission" date="2024-03" db="EMBL/GenBank/DDBJ databases">
        <authorList>
            <person name="Martinez-Hernandez J."/>
        </authorList>
    </citation>
    <scope>NUCLEOTIDE SEQUENCE [LARGE SCALE GENOMIC DNA]</scope>
</reference>
<evidence type="ECO:0000256" key="1">
    <source>
        <dbReference type="ARBA" id="ARBA00004123"/>
    </source>
</evidence>
<comment type="caution">
    <text evidence="8">The sequence shown here is derived from an EMBL/GenBank/DDBJ whole genome shotgun (WGS) entry which is preliminary data.</text>
</comment>
<dbReference type="Pfam" id="PF00249">
    <property type="entry name" value="Myb_DNA-binding"/>
    <property type="match status" value="1"/>
</dbReference>
<gene>
    <name evidence="8" type="ORF">LLUT_LOCUS12241</name>
</gene>
<dbReference type="PANTHER" id="PTHR47994">
    <property type="entry name" value="F14D16.11-RELATED"/>
    <property type="match status" value="1"/>
</dbReference>
<feature type="domain" description="HTH myb-type" evidence="7">
    <location>
        <begin position="17"/>
        <end position="45"/>
    </location>
</feature>
<dbReference type="InterPro" id="IPR017930">
    <property type="entry name" value="Myb_dom"/>
</dbReference>
<dbReference type="Proteomes" id="UP001497480">
    <property type="component" value="Unassembled WGS sequence"/>
</dbReference>
<keyword evidence="4" id="KW-0539">Nucleus</keyword>
<dbReference type="AlphaFoldDB" id="A0AAV1WP44"/>
<keyword evidence="2" id="KW-0677">Repeat</keyword>
<sequence>MILALLNEYSNLNHRIRWSQIAAQLPGRTDNEIKNLWNSSLKKKLKQKGIDPNTHHPLLEVEYDKAPSANNKSKNDLKTSLGSNNGVMGLHIHKQSSNSKPKNPTSMPIEQYPLQVSSSYKINNSKNSTNQKLFLYNNTFGINTHDRTIISCKTSDIAEETFYSLYEPNIGHTTSNHNTSLCFMPNSTSSHMISESELNSANNASFISFGDIDGIQNWELSNSIGSINSSNIQLQTSTDFLNTTWGLAESETAKSDDKDAHNVHVHVVPSLQEDVKLCEYFNTTPFFVGNGNTVQDQMQNYFYSDEVIKPETGYVASTCWNNNHSMQLRF</sequence>
<evidence type="ECO:0000313" key="9">
    <source>
        <dbReference type="Proteomes" id="UP001497480"/>
    </source>
</evidence>
<dbReference type="InterPro" id="IPR009057">
    <property type="entry name" value="Homeodomain-like_sf"/>
</dbReference>
<evidence type="ECO:0000256" key="4">
    <source>
        <dbReference type="ARBA" id="ARBA00023242"/>
    </source>
</evidence>
<comment type="subcellular location">
    <subcellularLocation>
        <location evidence="1">Nucleus</location>
    </subcellularLocation>
</comment>
<feature type="domain" description="Myb-like" evidence="6">
    <location>
        <begin position="1"/>
        <end position="41"/>
    </location>
</feature>
<dbReference type="Gene3D" id="1.10.10.60">
    <property type="entry name" value="Homeodomain-like"/>
    <property type="match status" value="1"/>
</dbReference>
<evidence type="ECO:0000313" key="8">
    <source>
        <dbReference type="EMBL" id="CAL0311181.1"/>
    </source>
</evidence>
<dbReference type="PROSITE" id="PS51294">
    <property type="entry name" value="HTH_MYB"/>
    <property type="match status" value="1"/>
</dbReference>
<keyword evidence="3" id="KW-0238">DNA-binding</keyword>
<evidence type="ECO:0000256" key="2">
    <source>
        <dbReference type="ARBA" id="ARBA00022737"/>
    </source>
</evidence>
<evidence type="ECO:0000259" key="7">
    <source>
        <dbReference type="PROSITE" id="PS51294"/>
    </source>
</evidence>
<dbReference type="GO" id="GO:0003677">
    <property type="term" value="F:DNA binding"/>
    <property type="evidence" value="ECO:0007669"/>
    <property type="project" value="UniProtKB-KW"/>
</dbReference>
<dbReference type="InterPro" id="IPR001005">
    <property type="entry name" value="SANT/Myb"/>
</dbReference>
<evidence type="ECO:0000256" key="3">
    <source>
        <dbReference type="ARBA" id="ARBA00023125"/>
    </source>
</evidence>
<feature type="compositionally biased region" description="Polar residues" evidence="5">
    <location>
        <begin position="95"/>
        <end position="108"/>
    </location>
</feature>
<name>A0AAV1WP44_LUPLU</name>
<proteinExistence type="predicted"/>
<dbReference type="SUPFAM" id="SSF46689">
    <property type="entry name" value="Homeodomain-like"/>
    <property type="match status" value="1"/>
</dbReference>
<dbReference type="EMBL" id="CAXHTB010000008">
    <property type="protein sequence ID" value="CAL0311181.1"/>
    <property type="molecule type" value="Genomic_DNA"/>
</dbReference>
<feature type="compositionally biased region" description="Polar residues" evidence="5">
    <location>
        <begin position="68"/>
        <end position="86"/>
    </location>
</feature>
<accession>A0AAV1WP44</accession>
<dbReference type="PANTHER" id="PTHR47994:SF5">
    <property type="entry name" value="F14D16.11-RELATED"/>
    <property type="match status" value="1"/>
</dbReference>
<protein>
    <submittedName>
        <fullName evidence="8">Uncharacterized protein</fullName>
    </submittedName>
</protein>
<feature type="region of interest" description="Disordered" evidence="5">
    <location>
        <begin position="65"/>
        <end position="108"/>
    </location>
</feature>
<organism evidence="8 9">
    <name type="scientific">Lupinus luteus</name>
    <name type="common">European yellow lupine</name>
    <dbReference type="NCBI Taxonomy" id="3873"/>
    <lineage>
        <taxon>Eukaryota</taxon>
        <taxon>Viridiplantae</taxon>
        <taxon>Streptophyta</taxon>
        <taxon>Embryophyta</taxon>
        <taxon>Tracheophyta</taxon>
        <taxon>Spermatophyta</taxon>
        <taxon>Magnoliopsida</taxon>
        <taxon>eudicotyledons</taxon>
        <taxon>Gunneridae</taxon>
        <taxon>Pentapetalae</taxon>
        <taxon>rosids</taxon>
        <taxon>fabids</taxon>
        <taxon>Fabales</taxon>
        <taxon>Fabaceae</taxon>
        <taxon>Papilionoideae</taxon>
        <taxon>50 kb inversion clade</taxon>
        <taxon>genistoids sensu lato</taxon>
        <taxon>core genistoids</taxon>
        <taxon>Genisteae</taxon>
        <taxon>Lupinus</taxon>
    </lineage>
</organism>
<evidence type="ECO:0000259" key="6">
    <source>
        <dbReference type="PROSITE" id="PS50090"/>
    </source>
</evidence>